<comment type="caution">
    <text evidence="2">The sequence shown here is derived from an EMBL/GenBank/DDBJ whole genome shotgun (WGS) entry which is preliminary data.</text>
</comment>
<evidence type="ECO:0000313" key="2">
    <source>
        <dbReference type="EMBL" id="GMT31129.1"/>
    </source>
</evidence>
<feature type="region of interest" description="Disordered" evidence="1">
    <location>
        <begin position="1"/>
        <end position="40"/>
    </location>
</feature>
<feature type="compositionally biased region" description="Basic and acidic residues" evidence="1">
    <location>
        <begin position="115"/>
        <end position="126"/>
    </location>
</feature>
<sequence length="132" mass="14532">QSRSTSHPVASSEHCVPQAGVRLSPIHRRREEEEEEELDVEESEAALFVEEIIEDRGSDSCRVSSSQLSIARQARAVAGEGARVVCKPLVSSIIDRLRTRVARLARDAAAGNDRATSRAEHFDATARRRGKN</sequence>
<feature type="region of interest" description="Disordered" evidence="1">
    <location>
        <begin position="108"/>
        <end position="132"/>
    </location>
</feature>
<feature type="non-terminal residue" evidence="2">
    <location>
        <position position="132"/>
    </location>
</feature>
<gene>
    <name evidence="2" type="ORF">PFISCL1PPCAC_22426</name>
</gene>
<dbReference type="AlphaFoldDB" id="A0AAV5WGI6"/>
<name>A0AAV5WGI6_9BILA</name>
<proteinExistence type="predicted"/>
<feature type="non-terminal residue" evidence="2">
    <location>
        <position position="1"/>
    </location>
</feature>
<reference evidence="2" key="1">
    <citation type="submission" date="2023-10" db="EMBL/GenBank/DDBJ databases">
        <title>Genome assembly of Pristionchus species.</title>
        <authorList>
            <person name="Yoshida K."/>
            <person name="Sommer R.J."/>
        </authorList>
    </citation>
    <scope>NUCLEOTIDE SEQUENCE</scope>
    <source>
        <strain evidence="2">RS5133</strain>
    </source>
</reference>
<protein>
    <submittedName>
        <fullName evidence="2">Uncharacterized protein</fullName>
    </submittedName>
</protein>
<accession>A0AAV5WGI6</accession>
<evidence type="ECO:0000256" key="1">
    <source>
        <dbReference type="SAM" id="MobiDB-lite"/>
    </source>
</evidence>
<dbReference type="EMBL" id="BTSY01000005">
    <property type="protein sequence ID" value="GMT31129.1"/>
    <property type="molecule type" value="Genomic_DNA"/>
</dbReference>
<evidence type="ECO:0000313" key="3">
    <source>
        <dbReference type="Proteomes" id="UP001432322"/>
    </source>
</evidence>
<organism evidence="2 3">
    <name type="scientific">Pristionchus fissidentatus</name>
    <dbReference type="NCBI Taxonomy" id="1538716"/>
    <lineage>
        <taxon>Eukaryota</taxon>
        <taxon>Metazoa</taxon>
        <taxon>Ecdysozoa</taxon>
        <taxon>Nematoda</taxon>
        <taxon>Chromadorea</taxon>
        <taxon>Rhabditida</taxon>
        <taxon>Rhabditina</taxon>
        <taxon>Diplogasteromorpha</taxon>
        <taxon>Diplogasteroidea</taxon>
        <taxon>Neodiplogasteridae</taxon>
        <taxon>Pristionchus</taxon>
    </lineage>
</organism>
<keyword evidence="3" id="KW-1185">Reference proteome</keyword>
<dbReference type="Proteomes" id="UP001432322">
    <property type="component" value="Unassembled WGS sequence"/>
</dbReference>